<dbReference type="Proteomes" id="UP000029590">
    <property type="component" value="Unassembled WGS sequence"/>
</dbReference>
<evidence type="ECO:0000313" key="2">
    <source>
        <dbReference type="EMBL" id="KGC12607.1"/>
    </source>
</evidence>
<sequence>MSDPVFLPRYTGFDGVTHLVSGDLATVAVAIRHATRTPAPGPVLLFDNATGRSIDVDLRGSDEEIRARFTAADQQPEPIPVTEPSPGEAVAPDSGEAGSAPRGRGRPRLGVVAREVTLLPRHWDWLAAQPGGASVALRKLVDEARREHGERDRRRLANERAYHFMSALAGDLPGFEEASRALFAGDMAGFHDRIEAWPRDLREHLLRLAEPGAQWR</sequence>
<feature type="region of interest" description="Disordered" evidence="1">
    <location>
        <begin position="71"/>
        <end position="106"/>
    </location>
</feature>
<dbReference type="Pfam" id="PF09998">
    <property type="entry name" value="DUF2239"/>
    <property type="match status" value="1"/>
</dbReference>
<evidence type="ECO:0000313" key="3">
    <source>
        <dbReference type="Proteomes" id="UP000029590"/>
    </source>
</evidence>
<organism evidence="2 3">
    <name type="scientific">Burkholderia gladioli</name>
    <name type="common">Pseudomonas marginata</name>
    <name type="synonym">Phytomonas marginata</name>
    <dbReference type="NCBI Taxonomy" id="28095"/>
    <lineage>
        <taxon>Bacteria</taxon>
        <taxon>Pseudomonadati</taxon>
        <taxon>Pseudomonadota</taxon>
        <taxon>Betaproteobacteria</taxon>
        <taxon>Burkholderiales</taxon>
        <taxon>Burkholderiaceae</taxon>
        <taxon>Burkholderia</taxon>
    </lineage>
</organism>
<feature type="compositionally biased region" description="Low complexity" evidence="1">
    <location>
        <begin position="94"/>
        <end position="106"/>
    </location>
</feature>
<dbReference type="EMBL" id="JPGG01000016">
    <property type="protein sequence ID" value="KGC12607.1"/>
    <property type="molecule type" value="Genomic_DNA"/>
</dbReference>
<reference evidence="2 3" key="1">
    <citation type="submission" date="2014-04" db="EMBL/GenBank/DDBJ databases">
        <authorList>
            <person name="Bishop-Lilly K.A."/>
            <person name="Broomall S.M."/>
            <person name="Chain P.S."/>
            <person name="Chertkov O."/>
            <person name="Coyne S.R."/>
            <person name="Daligault H.E."/>
            <person name="Davenport K.W."/>
            <person name="Erkkila T."/>
            <person name="Frey K.G."/>
            <person name="Gibbons H.S."/>
            <person name="Gu W."/>
            <person name="Jaissle J."/>
            <person name="Johnson S.L."/>
            <person name="Koroleva G.I."/>
            <person name="Ladner J.T."/>
            <person name="Lo C.-C."/>
            <person name="Minogue T.D."/>
            <person name="Munk C."/>
            <person name="Palacios G.F."/>
            <person name="Redden C.L."/>
            <person name="Rosenzweig C.N."/>
            <person name="Scholz M.B."/>
            <person name="Teshima H."/>
            <person name="Xu Y."/>
        </authorList>
    </citation>
    <scope>NUCLEOTIDE SEQUENCE [LARGE SCALE GENOMIC DNA]</scope>
    <source>
        <strain evidence="3">gladioli</strain>
    </source>
</reference>
<dbReference type="KEGG" id="bgo:BM43_5168"/>
<evidence type="ECO:0008006" key="4">
    <source>
        <dbReference type="Google" id="ProtNLM"/>
    </source>
</evidence>
<accession>A0AAP1UUP9</accession>
<dbReference type="RefSeq" id="WP_036056315.1">
    <property type="nucleotide sequence ID" value="NZ_CADEPT010000002.1"/>
</dbReference>
<gene>
    <name evidence="2" type="ORF">DM48_2598</name>
</gene>
<evidence type="ECO:0000256" key="1">
    <source>
        <dbReference type="SAM" id="MobiDB-lite"/>
    </source>
</evidence>
<dbReference type="AlphaFoldDB" id="A0AAP1UUP9"/>
<comment type="caution">
    <text evidence="2">The sequence shown here is derived from an EMBL/GenBank/DDBJ whole genome shotgun (WGS) entry which is preliminary data.</text>
</comment>
<name>A0AAP1UUP9_BURGA</name>
<dbReference type="InterPro" id="IPR018715">
    <property type="entry name" value="DUF2239"/>
</dbReference>
<protein>
    <recommendedName>
        <fullName evidence="4">DUF2239 domain-containing protein</fullName>
    </recommendedName>
</protein>
<proteinExistence type="predicted"/>